<sequence length="279" mass="30378">MKLLSPSIAVFLLLVLSPDTGATAISTHSVMNKLNDALSDLGGAVPVSGHVVVSFNNVEGDGKKRKEKSGQVALMVREDMNGLTTSYSTNVLKNMKQESAAKLKDEDASTPTIDAINDFSMSNINNLLSPIDSLNQLLKSATLIRVEKLKEQVEGASKLHFTLPVEAIITNKRTREYVDKFDGEMTLTVKADGTPIELLANYNGSGRAYVVFSVKAAGTRLQRFDVVGNRLVMTMRESFSSYDSTFGKGENSEVHLFTPKVVGLPNRDHFTNTSKDTSI</sequence>
<feature type="chain" id="PRO_5026783313" evidence="1">
    <location>
        <begin position="23"/>
        <end position="279"/>
    </location>
</feature>
<protein>
    <submittedName>
        <fullName evidence="2">Uncharacterized protein</fullName>
    </submittedName>
</protein>
<dbReference type="RefSeq" id="WP_155695975.1">
    <property type="nucleotide sequence ID" value="NZ_WOCD01000003.1"/>
</dbReference>
<organism evidence="2 3">
    <name type="scientific">Psychrosphaera haliotis</name>
    <dbReference type="NCBI Taxonomy" id="555083"/>
    <lineage>
        <taxon>Bacteria</taxon>
        <taxon>Pseudomonadati</taxon>
        <taxon>Pseudomonadota</taxon>
        <taxon>Gammaproteobacteria</taxon>
        <taxon>Alteromonadales</taxon>
        <taxon>Pseudoalteromonadaceae</taxon>
        <taxon>Psychrosphaera</taxon>
    </lineage>
</organism>
<keyword evidence="3" id="KW-1185">Reference proteome</keyword>
<name>A0A6N8F8F5_9GAMM</name>
<gene>
    <name evidence="2" type="ORF">GNP35_10165</name>
</gene>
<dbReference type="Proteomes" id="UP000439994">
    <property type="component" value="Unassembled WGS sequence"/>
</dbReference>
<dbReference type="EMBL" id="WOCD01000003">
    <property type="protein sequence ID" value="MUH72826.1"/>
    <property type="molecule type" value="Genomic_DNA"/>
</dbReference>
<accession>A0A6N8F8F5</accession>
<evidence type="ECO:0000313" key="3">
    <source>
        <dbReference type="Proteomes" id="UP000439994"/>
    </source>
</evidence>
<dbReference type="OrthoDB" id="6225804at2"/>
<evidence type="ECO:0000256" key="1">
    <source>
        <dbReference type="SAM" id="SignalP"/>
    </source>
</evidence>
<keyword evidence="1" id="KW-0732">Signal</keyword>
<feature type="signal peptide" evidence="1">
    <location>
        <begin position="1"/>
        <end position="22"/>
    </location>
</feature>
<reference evidence="2 3" key="1">
    <citation type="submission" date="2019-11" db="EMBL/GenBank/DDBJ databases">
        <title>P. haliotis isolates from Z. marina roots.</title>
        <authorList>
            <person name="Cohen M."/>
            <person name="Jospin G."/>
            <person name="Eisen J.A."/>
            <person name="Coil D.A."/>
        </authorList>
    </citation>
    <scope>NUCLEOTIDE SEQUENCE [LARGE SCALE GENOMIC DNA]</scope>
    <source>
        <strain evidence="2 3">UCD-MCMsp1aY</strain>
    </source>
</reference>
<proteinExistence type="predicted"/>
<dbReference type="AlphaFoldDB" id="A0A6N8F8F5"/>
<evidence type="ECO:0000313" key="2">
    <source>
        <dbReference type="EMBL" id="MUH72826.1"/>
    </source>
</evidence>
<comment type="caution">
    <text evidence="2">The sequence shown here is derived from an EMBL/GenBank/DDBJ whole genome shotgun (WGS) entry which is preliminary data.</text>
</comment>